<feature type="signal peptide" evidence="1">
    <location>
        <begin position="1"/>
        <end position="19"/>
    </location>
</feature>
<organism evidence="3 4">
    <name type="scientific">Coffea canephora</name>
    <name type="common">Robusta coffee</name>
    <dbReference type="NCBI Taxonomy" id="49390"/>
    <lineage>
        <taxon>Eukaryota</taxon>
        <taxon>Viridiplantae</taxon>
        <taxon>Streptophyta</taxon>
        <taxon>Embryophyta</taxon>
        <taxon>Tracheophyta</taxon>
        <taxon>Spermatophyta</taxon>
        <taxon>Magnoliopsida</taxon>
        <taxon>eudicotyledons</taxon>
        <taxon>Gunneridae</taxon>
        <taxon>Pentapetalae</taxon>
        <taxon>asterids</taxon>
        <taxon>lamiids</taxon>
        <taxon>Gentianales</taxon>
        <taxon>Rubiaceae</taxon>
        <taxon>Ixoroideae</taxon>
        <taxon>Gardenieae complex</taxon>
        <taxon>Bertiereae - Coffeeae clade</taxon>
        <taxon>Coffeeae</taxon>
        <taxon>Coffea</taxon>
    </lineage>
</organism>
<dbReference type="InParanoid" id="A0A068V4M4"/>
<evidence type="ECO:0000259" key="2">
    <source>
        <dbReference type="Pfam" id="PF00481"/>
    </source>
</evidence>
<dbReference type="Pfam" id="PF00481">
    <property type="entry name" value="PP2C"/>
    <property type="match status" value="1"/>
</dbReference>
<keyword evidence="1" id="KW-0732">Signal</keyword>
<dbReference type="Gene3D" id="3.60.40.10">
    <property type="entry name" value="PPM-type phosphatase domain"/>
    <property type="match status" value="1"/>
</dbReference>
<dbReference type="OrthoDB" id="10264738at2759"/>
<name>A0A068V4M4_COFCA</name>
<reference evidence="4" key="1">
    <citation type="journal article" date="2014" name="Science">
        <title>The coffee genome provides insight into the convergent evolution of caffeine biosynthesis.</title>
        <authorList>
            <person name="Denoeud F."/>
            <person name="Carretero-Paulet L."/>
            <person name="Dereeper A."/>
            <person name="Droc G."/>
            <person name="Guyot R."/>
            <person name="Pietrella M."/>
            <person name="Zheng C."/>
            <person name="Alberti A."/>
            <person name="Anthony F."/>
            <person name="Aprea G."/>
            <person name="Aury J.M."/>
            <person name="Bento P."/>
            <person name="Bernard M."/>
            <person name="Bocs S."/>
            <person name="Campa C."/>
            <person name="Cenci A."/>
            <person name="Combes M.C."/>
            <person name="Crouzillat D."/>
            <person name="Da Silva C."/>
            <person name="Daddiego L."/>
            <person name="De Bellis F."/>
            <person name="Dussert S."/>
            <person name="Garsmeur O."/>
            <person name="Gayraud T."/>
            <person name="Guignon V."/>
            <person name="Jahn K."/>
            <person name="Jamilloux V."/>
            <person name="Joet T."/>
            <person name="Labadie K."/>
            <person name="Lan T."/>
            <person name="Leclercq J."/>
            <person name="Lepelley M."/>
            <person name="Leroy T."/>
            <person name="Li L.T."/>
            <person name="Librado P."/>
            <person name="Lopez L."/>
            <person name="Munoz A."/>
            <person name="Noel B."/>
            <person name="Pallavicini A."/>
            <person name="Perrotta G."/>
            <person name="Poncet V."/>
            <person name="Pot D."/>
            <person name="Priyono X."/>
            <person name="Rigoreau M."/>
            <person name="Rouard M."/>
            <person name="Rozas J."/>
            <person name="Tranchant-Dubreuil C."/>
            <person name="VanBuren R."/>
            <person name="Zhang Q."/>
            <person name="Andrade A.C."/>
            <person name="Argout X."/>
            <person name="Bertrand B."/>
            <person name="de Kochko A."/>
            <person name="Graziosi G."/>
            <person name="Henry R.J."/>
            <person name="Jayarama X."/>
            <person name="Ming R."/>
            <person name="Nagai C."/>
            <person name="Rounsley S."/>
            <person name="Sankoff D."/>
            <person name="Giuliano G."/>
            <person name="Albert V.A."/>
            <person name="Wincker P."/>
            <person name="Lashermes P."/>
        </authorList>
    </citation>
    <scope>NUCLEOTIDE SEQUENCE [LARGE SCALE GENOMIC DNA]</scope>
    <source>
        <strain evidence="4">cv. DH200-94</strain>
    </source>
</reference>
<keyword evidence="4" id="KW-1185">Reference proteome</keyword>
<protein>
    <recommendedName>
        <fullName evidence="2">PPM-type phosphatase domain-containing protein</fullName>
    </recommendedName>
</protein>
<feature type="chain" id="PRO_5001655546" description="PPM-type phosphatase domain-containing protein" evidence="1">
    <location>
        <begin position="20"/>
        <end position="73"/>
    </location>
</feature>
<evidence type="ECO:0000313" key="4">
    <source>
        <dbReference type="Proteomes" id="UP000295252"/>
    </source>
</evidence>
<accession>A0A068V4M4</accession>
<dbReference type="PhylomeDB" id="A0A068V4M4"/>
<proteinExistence type="predicted"/>
<dbReference type="InterPro" id="IPR001932">
    <property type="entry name" value="PPM-type_phosphatase-like_dom"/>
</dbReference>
<dbReference type="Proteomes" id="UP000295252">
    <property type="component" value="Chromosome IV"/>
</dbReference>
<gene>
    <name evidence="3" type="ORF">GSCOC_T00015388001</name>
</gene>
<dbReference type="EMBL" id="HG739184">
    <property type="protein sequence ID" value="CDP15527.1"/>
    <property type="molecule type" value="Genomic_DNA"/>
</dbReference>
<evidence type="ECO:0000256" key="1">
    <source>
        <dbReference type="SAM" id="SignalP"/>
    </source>
</evidence>
<sequence length="73" mass="8249">MATIGHHILLMTWHNIVRCSICSLEFLILASDGLWDVVTNKEAVSMLSLPIQDPEDAARRLMHAGCTSTRWDR</sequence>
<dbReference type="Gramene" id="CDP15527">
    <property type="protein sequence ID" value="CDP15527"/>
    <property type="gene ID" value="GSCOC_T00015388001"/>
</dbReference>
<dbReference type="AlphaFoldDB" id="A0A068V4M4"/>
<feature type="domain" description="PPM-type phosphatase" evidence="2">
    <location>
        <begin position="25"/>
        <end position="69"/>
    </location>
</feature>
<dbReference type="STRING" id="49390.A0A068V4M4"/>
<dbReference type="InterPro" id="IPR036457">
    <property type="entry name" value="PPM-type-like_dom_sf"/>
</dbReference>
<dbReference type="SUPFAM" id="SSF81606">
    <property type="entry name" value="PP2C-like"/>
    <property type="match status" value="1"/>
</dbReference>
<evidence type="ECO:0000313" key="3">
    <source>
        <dbReference type="EMBL" id="CDP15527.1"/>
    </source>
</evidence>